<organism evidence="1 2">
    <name type="scientific">Gynuella sunshinyii YC6258</name>
    <dbReference type="NCBI Taxonomy" id="1445510"/>
    <lineage>
        <taxon>Bacteria</taxon>
        <taxon>Pseudomonadati</taxon>
        <taxon>Pseudomonadota</taxon>
        <taxon>Gammaproteobacteria</taxon>
        <taxon>Oceanospirillales</taxon>
        <taxon>Saccharospirillaceae</taxon>
        <taxon>Gynuella</taxon>
    </lineage>
</organism>
<protein>
    <submittedName>
        <fullName evidence="1">Uncharacterized protein</fullName>
    </submittedName>
</protein>
<reference evidence="1 2" key="1">
    <citation type="submission" date="2014-01" db="EMBL/GenBank/DDBJ databases">
        <title>Full genme sequencing of cellulolytic bacterium Gynuella sunshinyii YC6258T gen. nov., sp. nov.</title>
        <authorList>
            <person name="Khan H."/>
            <person name="Chung E.J."/>
            <person name="Chung Y.R."/>
        </authorList>
    </citation>
    <scope>NUCLEOTIDE SEQUENCE [LARGE SCALE GENOMIC DNA]</scope>
    <source>
        <strain evidence="1 2">YC6258</strain>
    </source>
</reference>
<accession>A0A0C5VQ70</accession>
<dbReference type="EMBL" id="CP007142">
    <property type="protein sequence ID" value="AJQ95578.1"/>
    <property type="molecule type" value="Genomic_DNA"/>
</dbReference>
<dbReference type="Proteomes" id="UP000032266">
    <property type="component" value="Chromosome"/>
</dbReference>
<dbReference type="HOGENOM" id="CLU_3290403_0_0_6"/>
<evidence type="ECO:0000313" key="2">
    <source>
        <dbReference type="Proteomes" id="UP000032266"/>
    </source>
</evidence>
<dbReference type="KEGG" id="gsn:YC6258_03542"/>
<proteinExistence type="predicted"/>
<gene>
    <name evidence="1" type="ORF">YC6258_03542</name>
</gene>
<dbReference type="AlphaFoldDB" id="A0A0C5VQ70"/>
<name>A0A0C5VQ70_9GAMM</name>
<keyword evidence="2" id="KW-1185">Reference proteome</keyword>
<sequence length="40" mass="4924">MQTIDTRKTINPNLPRFFDQFKLFIRRKGLSYSTEKTYHM</sequence>
<evidence type="ECO:0000313" key="1">
    <source>
        <dbReference type="EMBL" id="AJQ95578.1"/>
    </source>
</evidence>